<reference evidence="3" key="1">
    <citation type="journal article" date="2021" name="Sci. Rep.">
        <title>Diploid genomic architecture of Nitzschia inconspicua, an elite biomass production diatom.</title>
        <authorList>
            <person name="Oliver A."/>
            <person name="Podell S."/>
            <person name="Pinowska A."/>
            <person name="Traller J.C."/>
            <person name="Smith S.R."/>
            <person name="McClure R."/>
            <person name="Beliaev A."/>
            <person name="Bohutskyi P."/>
            <person name="Hill E.A."/>
            <person name="Rabines A."/>
            <person name="Zheng H."/>
            <person name="Allen L.Z."/>
            <person name="Kuo A."/>
            <person name="Grigoriev I.V."/>
            <person name="Allen A.E."/>
            <person name="Hazlebeck D."/>
            <person name="Allen E.E."/>
        </authorList>
    </citation>
    <scope>NUCLEOTIDE SEQUENCE</scope>
    <source>
        <strain evidence="3">Hildebrandi</strain>
    </source>
</reference>
<feature type="compositionally biased region" description="Polar residues" evidence="1">
    <location>
        <begin position="594"/>
        <end position="607"/>
    </location>
</feature>
<gene>
    <name evidence="3" type="ORF">IV203_020873</name>
</gene>
<feature type="transmembrane region" description="Helical" evidence="2">
    <location>
        <begin position="339"/>
        <end position="363"/>
    </location>
</feature>
<feature type="transmembrane region" description="Helical" evidence="2">
    <location>
        <begin position="658"/>
        <end position="682"/>
    </location>
</feature>
<dbReference type="AlphaFoldDB" id="A0A9K3PCW6"/>
<name>A0A9K3PCW6_9STRA</name>
<dbReference type="Proteomes" id="UP000693970">
    <property type="component" value="Unassembled WGS sequence"/>
</dbReference>
<evidence type="ECO:0000256" key="1">
    <source>
        <dbReference type="SAM" id="MobiDB-lite"/>
    </source>
</evidence>
<keyword evidence="2" id="KW-0812">Transmembrane</keyword>
<evidence type="ECO:0000313" key="4">
    <source>
        <dbReference type="Proteomes" id="UP000693970"/>
    </source>
</evidence>
<dbReference type="EMBL" id="JAGRRH010000024">
    <property type="protein sequence ID" value="KAG7342928.1"/>
    <property type="molecule type" value="Genomic_DNA"/>
</dbReference>
<keyword evidence="2" id="KW-1133">Transmembrane helix</keyword>
<feature type="transmembrane region" description="Helical" evidence="2">
    <location>
        <begin position="384"/>
        <end position="411"/>
    </location>
</feature>
<protein>
    <recommendedName>
        <fullName evidence="5">DOMON domain-containing protein</fullName>
    </recommendedName>
</protein>
<evidence type="ECO:0008006" key="5">
    <source>
        <dbReference type="Google" id="ProtNLM"/>
    </source>
</evidence>
<feature type="region of interest" description="Disordered" evidence="1">
    <location>
        <begin position="592"/>
        <end position="628"/>
    </location>
</feature>
<feature type="region of interest" description="Disordered" evidence="1">
    <location>
        <begin position="14"/>
        <end position="33"/>
    </location>
</feature>
<comment type="caution">
    <text evidence="3">The sequence shown here is derived from an EMBL/GenBank/DDBJ whole genome shotgun (WGS) entry which is preliminary data.</text>
</comment>
<proteinExistence type="predicted"/>
<keyword evidence="4" id="KW-1185">Reference proteome</keyword>
<feature type="region of interest" description="Disordered" evidence="1">
    <location>
        <begin position="157"/>
        <end position="182"/>
    </location>
</feature>
<evidence type="ECO:0000313" key="3">
    <source>
        <dbReference type="EMBL" id="KAG7342928.1"/>
    </source>
</evidence>
<feature type="transmembrane region" description="Helical" evidence="2">
    <location>
        <begin position="435"/>
        <end position="452"/>
    </location>
</feature>
<keyword evidence="2" id="KW-0472">Membrane</keyword>
<sequence length="728" mass="80904">MPVTSQNYTCSYSNPLILTSHNNDKPPKPQKNQETMMEPIITLQHYVNRFDNTITVRMVTQVGYHSWVGIGIDLSKKEEAEEEEEFMFPSMAVIGDQSRGVERYSLTSGKKDGHKVKKLQDTFGHLKKDGVLTQDVNENGDETSTLEFTLDLVLYDENGDNNDDEKDDKRRPKRPQIAATKATDAPLVAHEITSATTWIWAVGRQGNKWKGRHELYGSMNMKLFDGCELVVVDEDDVEQLEQNLTSPNTTAPSETPTTVPTAPPPTFTPTVRPTTTTPATTQTTVVVPVDDKDDVLDEPARTYHNNHLTDHEKANLFDALAQGQDLYESLFYASTKTYWLVHGITLGLAWGVMAPLAVGAGLYRNHLLAKNKHNKRNQASKLLLWSRLYICWSLSVVLLTLVGYLVALLAARERPEDIHDDGSNSTSISSMEGRHALVGMVILILLLVQGLCEYFRRCFPQPVVVEPPQTPIPTTRSNPKHPTFMVVTADFPEIQQELPPPPPPPAGESSIADTPSDISLMTASVYSERFSIKNISSVLGGADTDTDRDEYPDDENELLYVPTIERDVRSFPDGSFDENDCHGIFVDDDDQDRPFQQASANGQSCNTADDAGIAEKRETPNTSPDISREEGVGYATATFVQCCCATLHRRLGACWNPFLMNLCLFTLGLAWFNCHTGIVLQFELANYQDTFFQSILLAIFWGLAVGGFVLVLVLYLVAAKSTNGSSRQ</sequence>
<feature type="compositionally biased region" description="Low complexity" evidence="1">
    <location>
        <begin position="268"/>
        <end position="277"/>
    </location>
</feature>
<feature type="compositionally biased region" description="Acidic residues" evidence="1">
    <location>
        <begin position="157"/>
        <end position="166"/>
    </location>
</feature>
<feature type="compositionally biased region" description="Low complexity" evidence="1">
    <location>
        <begin position="242"/>
        <end position="260"/>
    </location>
</feature>
<feature type="region of interest" description="Disordered" evidence="1">
    <location>
        <begin position="242"/>
        <end position="277"/>
    </location>
</feature>
<evidence type="ECO:0000256" key="2">
    <source>
        <dbReference type="SAM" id="Phobius"/>
    </source>
</evidence>
<feature type="transmembrane region" description="Helical" evidence="2">
    <location>
        <begin position="694"/>
        <end position="718"/>
    </location>
</feature>
<accession>A0A9K3PCW6</accession>
<reference evidence="3" key="2">
    <citation type="submission" date="2021-04" db="EMBL/GenBank/DDBJ databases">
        <authorList>
            <person name="Podell S."/>
        </authorList>
    </citation>
    <scope>NUCLEOTIDE SEQUENCE</scope>
    <source>
        <strain evidence="3">Hildebrandi</strain>
    </source>
</reference>
<feature type="region of interest" description="Disordered" evidence="1">
    <location>
        <begin position="494"/>
        <end position="514"/>
    </location>
</feature>
<organism evidence="3 4">
    <name type="scientific">Nitzschia inconspicua</name>
    <dbReference type="NCBI Taxonomy" id="303405"/>
    <lineage>
        <taxon>Eukaryota</taxon>
        <taxon>Sar</taxon>
        <taxon>Stramenopiles</taxon>
        <taxon>Ochrophyta</taxon>
        <taxon>Bacillariophyta</taxon>
        <taxon>Bacillariophyceae</taxon>
        <taxon>Bacillariophycidae</taxon>
        <taxon>Bacillariales</taxon>
        <taxon>Bacillariaceae</taxon>
        <taxon>Nitzschia</taxon>
    </lineage>
</organism>